<evidence type="ECO:0000313" key="7">
    <source>
        <dbReference type="EMBL" id="SHI96318.1"/>
    </source>
</evidence>
<dbReference type="Proteomes" id="UP000191240">
    <property type="component" value="Unassembled WGS sequence"/>
</dbReference>
<comment type="cofactor">
    <cofactor evidence="1">
        <name>[4Fe-4S] cluster</name>
        <dbReference type="ChEBI" id="CHEBI:49883"/>
    </cofactor>
</comment>
<dbReference type="InterPro" id="IPR058240">
    <property type="entry name" value="rSAM_sf"/>
</dbReference>
<dbReference type="GO" id="GO:0003824">
    <property type="term" value="F:catalytic activity"/>
    <property type="evidence" value="ECO:0007669"/>
    <property type="project" value="InterPro"/>
</dbReference>
<feature type="domain" description="Radical SAM core" evidence="6">
    <location>
        <begin position="81"/>
        <end position="302"/>
    </location>
</feature>
<dbReference type="SFLD" id="SFLDG01123">
    <property type="entry name" value="methyltransferase_(Class_B)"/>
    <property type="match status" value="1"/>
</dbReference>
<organism evidence="7 8">
    <name type="scientific">Anaerovibrio lipolyticus DSM 3074</name>
    <dbReference type="NCBI Taxonomy" id="1120997"/>
    <lineage>
        <taxon>Bacteria</taxon>
        <taxon>Bacillati</taxon>
        <taxon>Bacillota</taxon>
        <taxon>Negativicutes</taxon>
        <taxon>Selenomonadales</taxon>
        <taxon>Selenomonadaceae</taxon>
        <taxon>Anaerovibrio</taxon>
    </lineage>
</organism>
<dbReference type="PANTHER" id="PTHR43409">
    <property type="entry name" value="ANAEROBIC MAGNESIUM-PROTOPORPHYRIN IX MONOMETHYL ESTER CYCLASE-RELATED"/>
    <property type="match status" value="1"/>
</dbReference>
<evidence type="ECO:0000259" key="6">
    <source>
        <dbReference type="PROSITE" id="PS51918"/>
    </source>
</evidence>
<dbReference type="Pfam" id="PF04055">
    <property type="entry name" value="Radical_SAM"/>
    <property type="match status" value="1"/>
</dbReference>
<dbReference type="CDD" id="cd01335">
    <property type="entry name" value="Radical_SAM"/>
    <property type="match status" value="1"/>
</dbReference>
<dbReference type="PROSITE" id="PS51918">
    <property type="entry name" value="RADICAL_SAM"/>
    <property type="match status" value="1"/>
</dbReference>
<reference evidence="7 8" key="1">
    <citation type="submission" date="2016-11" db="EMBL/GenBank/DDBJ databases">
        <authorList>
            <person name="Jaros S."/>
            <person name="Januszkiewicz K."/>
            <person name="Wedrychowicz H."/>
        </authorList>
    </citation>
    <scope>NUCLEOTIDE SEQUENCE [LARGE SCALE GENOMIC DNA]</scope>
    <source>
        <strain evidence="7 8">DSM 3074</strain>
    </source>
</reference>
<dbReference type="SFLD" id="SFLDS00029">
    <property type="entry name" value="Radical_SAM"/>
    <property type="match status" value="1"/>
</dbReference>
<keyword evidence="2" id="KW-0949">S-adenosyl-L-methionine</keyword>
<dbReference type="Gene3D" id="3.80.30.20">
    <property type="entry name" value="tm_1862 like domain"/>
    <property type="match status" value="1"/>
</dbReference>
<dbReference type="InterPro" id="IPR051198">
    <property type="entry name" value="BchE-like"/>
</dbReference>
<proteinExistence type="predicted"/>
<dbReference type="SFLD" id="SFLDG01082">
    <property type="entry name" value="B12-binding_domain_containing"/>
    <property type="match status" value="1"/>
</dbReference>
<dbReference type="AlphaFoldDB" id="A0A1M6FF11"/>
<name>A0A1M6FF11_9FIRM</name>
<evidence type="ECO:0000256" key="4">
    <source>
        <dbReference type="ARBA" id="ARBA00023004"/>
    </source>
</evidence>
<gene>
    <name evidence="7" type="ORF">SAMN02745671_02252</name>
</gene>
<dbReference type="InterPro" id="IPR006638">
    <property type="entry name" value="Elp3/MiaA/NifB-like_rSAM"/>
</dbReference>
<evidence type="ECO:0000256" key="1">
    <source>
        <dbReference type="ARBA" id="ARBA00001966"/>
    </source>
</evidence>
<dbReference type="SUPFAM" id="SSF102114">
    <property type="entry name" value="Radical SAM enzymes"/>
    <property type="match status" value="1"/>
</dbReference>
<accession>A0A1M6FF11</accession>
<evidence type="ECO:0000256" key="2">
    <source>
        <dbReference type="ARBA" id="ARBA00022691"/>
    </source>
</evidence>
<dbReference type="GO" id="GO:0046872">
    <property type="term" value="F:metal ion binding"/>
    <property type="evidence" value="ECO:0007669"/>
    <property type="project" value="UniProtKB-KW"/>
</dbReference>
<protein>
    <submittedName>
        <fullName evidence="7">Radical SAM superfamily protein</fullName>
    </submittedName>
</protein>
<keyword evidence="4" id="KW-0408">Iron</keyword>
<dbReference type="InterPro" id="IPR007197">
    <property type="entry name" value="rSAM"/>
</dbReference>
<dbReference type="GO" id="GO:0051539">
    <property type="term" value="F:4 iron, 4 sulfur cluster binding"/>
    <property type="evidence" value="ECO:0007669"/>
    <property type="project" value="UniProtKB-KW"/>
</dbReference>
<sequence length="355" mass="41058">MLNADYIVLGEGEETMKDLVYHLESNLDVDDVKGIAYKKSDGTVKINERRELIKDIDSIPFPAWDLFPMDHYTLLRMPNIGSNERCMVMYSGRGCLFRCNFCYRMDKGFRPRSADSVIEEMRILKERYNISYIAFFDELLVSSVERVTEFCEKLIAANLNMKWDCNGRLNFAKKEMLELMKKAGCVFINYGIESMDEEALKRMNKSLTTSQIIKGIENTLAAGISPGYNIIFGNIGETDKSLQLGVDFLLKYDDHSQLRTIRPVTPYPGCPLYYYAIEQGLLKDVEDFYENKHVNSDLLAVNFTPLSDDEFYNCLRDANKALLNNYYDSLKKNAIETEENLYNKRDASFRGFRRT</sequence>
<dbReference type="InterPro" id="IPR034466">
    <property type="entry name" value="Methyltransferase_Class_B"/>
</dbReference>
<keyword evidence="5" id="KW-0411">Iron-sulfur</keyword>
<evidence type="ECO:0000256" key="5">
    <source>
        <dbReference type="ARBA" id="ARBA00023014"/>
    </source>
</evidence>
<keyword evidence="3" id="KW-0479">Metal-binding</keyword>
<dbReference type="EMBL" id="FQYW01000020">
    <property type="protein sequence ID" value="SHI96318.1"/>
    <property type="molecule type" value="Genomic_DNA"/>
</dbReference>
<dbReference type="PANTHER" id="PTHR43409:SF16">
    <property type="entry name" value="SLR0320 PROTEIN"/>
    <property type="match status" value="1"/>
</dbReference>
<dbReference type="GO" id="GO:0005829">
    <property type="term" value="C:cytosol"/>
    <property type="evidence" value="ECO:0007669"/>
    <property type="project" value="TreeGrafter"/>
</dbReference>
<dbReference type="SMART" id="SM00729">
    <property type="entry name" value="Elp3"/>
    <property type="match status" value="1"/>
</dbReference>
<dbReference type="InterPro" id="IPR023404">
    <property type="entry name" value="rSAM_horseshoe"/>
</dbReference>
<dbReference type="RefSeq" id="WP_200810422.1">
    <property type="nucleotide sequence ID" value="NZ_FQYW01000020.1"/>
</dbReference>
<evidence type="ECO:0000256" key="3">
    <source>
        <dbReference type="ARBA" id="ARBA00022723"/>
    </source>
</evidence>
<evidence type="ECO:0000313" key="8">
    <source>
        <dbReference type="Proteomes" id="UP000191240"/>
    </source>
</evidence>